<accession>A0A811SK29</accession>
<feature type="region of interest" description="Disordered" evidence="1">
    <location>
        <begin position="31"/>
        <end position="59"/>
    </location>
</feature>
<evidence type="ECO:0000256" key="1">
    <source>
        <dbReference type="SAM" id="MobiDB-lite"/>
    </source>
</evidence>
<name>A0A811SK29_9POAL</name>
<feature type="region of interest" description="Disordered" evidence="1">
    <location>
        <begin position="1"/>
        <end position="20"/>
    </location>
</feature>
<evidence type="ECO:0000259" key="2">
    <source>
        <dbReference type="Pfam" id="PF03478"/>
    </source>
</evidence>
<keyword evidence="4" id="KW-1185">Reference proteome</keyword>
<dbReference type="AlphaFoldDB" id="A0A811SK29"/>
<sequence length="490" mass="53878">MVSTLIKHKRARPAQPTTPCPWPGCTTMPCTPPSPSTQHKRARRPAQPTTATPTAAVSQPDWSSLTADLVRRVGERVVAADDIDYYMAFRAVCHNWRLALKDNNAANCTDDPTCFQPRKWAVLDRHDDDVLALVNLETGRFLRKRLPLLRDYFFVGAASGGLLLLAEPTYPYRARLLNPFTGALARFKAPVPVGEVREVAVVATSPTTTTTVFVSMLADDGAVMWADQDSKYFGECAAPAPYPDDGLLCMVPFAGDVYLTNRQGAVLSTAAAAVVDDDMVPSKDDDIAGCRSVQSISMATAIPEALLGDSCHYYLVESGGELLLVTRPAWCGVPGDQLSVHRVDTVRNVLEPVRSIGNRALFLSRVRCVSVDADKFPAVQGGCIYFVDQLSCYFDVQFSFMTVVRFPHEADGVQQPKVDVSPIPADCFQPFTLAHVFANYCKFVQCSELRRQIMIDGEEDFSDDDEEDSDDDEDYFSDDDDGSDGGWRVL</sequence>
<proteinExistence type="predicted"/>
<feature type="compositionally biased region" description="Acidic residues" evidence="1">
    <location>
        <begin position="457"/>
        <end position="483"/>
    </location>
</feature>
<feature type="compositionally biased region" description="Basic residues" evidence="1">
    <location>
        <begin position="1"/>
        <end position="12"/>
    </location>
</feature>
<dbReference type="InterPro" id="IPR005174">
    <property type="entry name" value="KIB1-4_b-propeller"/>
</dbReference>
<feature type="region of interest" description="Disordered" evidence="1">
    <location>
        <begin position="457"/>
        <end position="490"/>
    </location>
</feature>
<gene>
    <name evidence="3" type="ORF">NCGR_LOCUS65811</name>
</gene>
<dbReference type="OrthoDB" id="642536at2759"/>
<reference evidence="3" key="1">
    <citation type="submission" date="2020-10" db="EMBL/GenBank/DDBJ databases">
        <authorList>
            <person name="Han B."/>
            <person name="Lu T."/>
            <person name="Zhao Q."/>
            <person name="Huang X."/>
            <person name="Zhao Y."/>
        </authorList>
    </citation>
    <scope>NUCLEOTIDE SEQUENCE</scope>
</reference>
<protein>
    <recommendedName>
        <fullName evidence="2">KIB1-4 beta-propeller domain-containing protein</fullName>
    </recommendedName>
</protein>
<dbReference type="PANTHER" id="PTHR33165">
    <property type="entry name" value="F-BOX DOMAIN CONTAINING PROTEIN-LIKE-RELATED"/>
    <property type="match status" value="1"/>
</dbReference>
<evidence type="ECO:0000313" key="4">
    <source>
        <dbReference type="Proteomes" id="UP000604825"/>
    </source>
</evidence>
<dbReference type="EMBL" id="CAJGYO010000275">
    <property type="protein sequence ID" value="CAD6341713.1"/>
    <property type="molecule type" value="Genomic_DNA"/>
</dbReference>
<comment type="caution">
    <text evidence="3">The sequence shown here is derived from an EMBL/GenBank/DDBJ whole genome shotgun (WGS) entry which is preliminary data.</text>
</comment>
<dbReference type="Proteomes" id="UP000604825">
    <property type="component" value="Unassembled WGS sequence"/>
</dbReference>
<dbReference type="Pfam" id="PF03478">
    <property type="entry name" value="Beta-prop_KIB1-4"/>
    <property type="match status" value="1"/>
</dbReference>
<dbReference type="PANTHER" id="PTHR33165:SF30">
    <property type="entry name" value="DUF295 DOMAIN-CONTAINING PROTEIN"/>
    <property type="match status" value="1"/>
</dbReference>
<organism evidence="3 4">
    <name type="scientific">Miscanthus lutarioriparius</name>
    <dbReference type="NCBI Taxonomy" id="422564"/>
    <lineage>
        <taxon>Eukaryota</taxon>
        <taxon>Viridiplantae</taxon>
        <taxon>Streptophyta</taxon>
        <taxon>Embryophyta</taxon>
        <taxon>Tracheophyta</taxon>
        <taxon>Spermatophyta</taxon>
        <taxon>Magnoliopsida</taxon>
        <taxon>Liliopsida</taxon>
        <taxon>Poales</taxon>
        <taxon>Poaceae</taxon>
        <taxon>PACMAD clade</taxon>
        <taxon>Panicoideae</taxon>
        <taxon>Andropogonodae</taxon>
        <taxon>Andropogoneae</taxon>
        <taxon>Saccharinae</taxon>
        <taxon>Miscanthus</taxon>
    </lineage>
</organism>
<evidence type="ECO:0000313" key="3">
    <source>
        <dbReference type="EMBL" id="CAD6341713.1"/>
    </source>
</evidence>
<feature type="compositionally biased region" description="Low complexity" evidence="1">
    <location>
        <begin position="45"/>
        <end position="56"/>
    </location>
</feature>
<feature type="domain" description="KIB1-4 beta-propeller" evidence="2">
    <location>
        <begin position="134"/>
        <end position="391"/>
    </location>
</feature>